<dbReference type="EMBL" id="CABGHF010000065">
    <property type="protein sequence ID" value="VUT07987.1"/>
    <property type="molecule type" value="Genomic_DNA"/>
</dbReference>
<evidence type="ECO:0000313" key="2">
    <source>
        <dbReference type="Proteomes" id="UP000318370"/>
    </source>
</evidence>
<protein>
    <submittedName>
        <fullName evidence="1">Uncharacterized protein</fullName>
    </submittedName>
</protein>
<dbReference type="Proteomes" id="UP000318370">
    <property type="component" value="Unassembled WGS sequence"/>
</dbReference>
<evidence type="ECO:0000313" key="1">
    <source>
        <dbReference type="EMBL" id="VUT07987.1"/>
    </source>
</evidence>
<name>A0A564NP64_9ENTR</name>
<sequence>MVKKNHSRENAARPYVCVVNSTSEIFIQPSCKIEVDHIINQLPDAFAAE</sequence>
<dbReference type="AlphaFoldDB" id="A0A564NP64"/>
<organism evidence="1 2">
    <name type="scientific">Klebsiella spallanzanii</name>
    <dbReference type="NCBI Taxonomy" id="2587528"/>
    <lineage>
        <taxon>Bacteria</taxon>
        <taxon>Pseudomonadati</taxon>
        <taxon>Pseudomonadota</taxon>
        <taxon>Gammaproteobacteria</taxon>
        <taxon>Enterobacterales</taxon>
        <taxon>Enterobacteriaceae</taxon>
        <taxon>Klebsiella/Raoultella group</taxon>
        <taxon>Klebsiella</taxon>
    </lineage>
</organism>
<proteinExistence type="predicted"/>
<reference evidence="1 2" key="1">
    <citation type="submission" date="2019-07" db="EMBL/GenBank/DDBJ databases">
        <authorList>
            <person name="Brisse S."/>
            <person name="Rodrigues C."/>
            <person name="Thorpe H."/>
        </authorList>
    </citation>
    <scope>NUCLEOTIDE SEQUENCE [LARGE SCALE GENOMIC DNA]</scope>
    <source>
        <strain evidence="1">SB6408</strain>
    </source>
</reference>
<gene>
    <name evidence="1" type="ORF">SB6408_02569</name>
</gene>
<accession>A0A564NP64</accession>